<evidence type="ECO:0000313" key="1">
    <source>
        <dbReference type="EMBL" id="AVD70177.1"/>
    </source>
</evidence>
<reference evidence="1 2" key="1">
    <citation type="journal article" date="2018" name="MBio">
        <title>Insights into the evolution of host association through the isolation and characterization of a novel human periodontal pathobiont, Desulfobulbus oralis.</title>
        <authorList>
            <person name="Cross K.L."/>
            <person name="Chirania P."/>
            <person name="Xiong W."/>
            <person name="Beall C.J."/>
            <person name="Elkins J.G."/>
            <person name="Giannone R.J."/>
            <person name="Griffen A.L."/>
            <person name="Guss A.M."/>
            <person name="Hettich R.L."/>
            <person name="Joshi S.S."/>
            <person name="Mokrzan E.M."/>
            <person name="Martin R.K."/>
            <person name="Zhulin I.B."/>
            <person name="Leys E.J."/>
            <person name="Podar M."/>
        </authorList>
    </citation>
    <scope>NUCLEOTIDE SEQUENCE [LARGE SCALE GENOMIC DNA]</scope>
    <source>
        <strain evidence="1 2">ORNL</strain>
    </source>
</reference>
<proteinExistence type="predicted"/>
<name>A0A2L1GKM3_9BACT</name>
<keyword evidence="2" id="KW-1185">Reference proteome</keyword>
<dbReference type="Proteomes" id="UP000239867">
    <property type="component" value="Chromosome"/>
</dbReference>
<sequence>MLQVTIVPEVAAKLKELLAEDEDAVFRIRETKVGGGCKSRIELRISPDEREDPDEEQEIRVDGLPIVVSNDMIDSYGERYTVFVDEHNMPGVGAE</sequence>
<protein>
    <recommendedName>
        <fullName evidence="3">Iron-sulfur cluster assembly accessory protein</fullName>
    </recommendedName>
</protein>
<organism evidence="1 2">
    <name type="scientific">Desulfobulbus oralis</name>
    <dbReference type="NCBI Taxonomy" id="1986146"/>
    <lineage>
        <taxon>Bacteria</taxon>
        <taxon>Pseudomonadati</taxon>
        <taxon>Thermodesulfobacteriota</taxon>
        <taxon>Desulfobulbia</taxon>
        <taxon>Desulfobulbales</taxon>
        <taxon>Desulfobulbaceae</taxon>
        <taxon>Desulfobulbus</taxon>
    </lineage>
</organism>
<dbReference type="EMBL" id="CP021255">
    <property type="protein sequence ID" value="AVD70177.1"/>
    <property type="molecule type" value="Genomic_DNA"/>
</dbReference>
<dbReference type="AlphaFoldDB" id="A0A2L1GKM3"/>
<dbReference type="NCBIfam" id="NF033940">
    <property type="entry name" value="ErpA_rel"/>
    <property type="match status" value="1"/>
</dbReference>
<gene>
    <name evidence="1" type="ORF">CAY53_00675</name>
</gene>
<evidence type="ECO:0008006" key="3">
    <source>
        <dbReference type="Google" id="ProtNLM"/>
    </source>
</evidence>
<evidence type="ECO:0000313" key="2">
    <source>
        <dbReference type="Proteomes" id="UP000239867"/>
    </source>
</evidence>
<dbReference type="RefSeq" id="WP_104935503.1">
    <property type="nucleotide sequence ID" value="NZ_CP021255.1"/>
</dbReference>
<dbReference type="KEGG" id="deo:CAY53_00675"/>
<dbReference type="OrthoDB" id="5523499at2"/>
<accession>A0A2L1GKM3</accession>